<gene>
    <name evidence="1" type="ORF">TRAPUB_9777</name>
</gene>
<evidence type="ECO:0000313" key="2">
    <source>
        <dbReference type="Proteomes" id="UP000184267"/>
    </source>
</evidence>
<sequence>MPEMDRSEMHRSPLLVDDYHLRLKNLADGGKSQIDKALRFLSGQETMGRICAEGALQAMYTFRDMLMDPLSDVSQPGPARSRGWILCGVWAHSIIAYAYYTKYMATPIELVAIRRDAEELPTEQARADARKVPRLDKQRDPCDPIDNILRAVKHANAAAKFHFYSQAVLMVGFAFKGLMESLPGMHVWLFKEYAPLWRSLEMQERMLPLGWRDIPKVVPPPGCLIVGCEGKVTDSCRGNCPWHLRPKFCKKHWTVENYGPAWHPQALCAGLCPLAPPPSVNTDDFNTLTTVYARRTTGPVIQAEVEVDYRGGRGWNQQHGRIAGEILTPAVEVVSRWIPQTGASIRYFWKTYD</sequence>
<proteinExistence type="predicted"/>
<dbReference type="EMBL" id="MNAD01000373">
    <property type="protein sequence ID" value="OJT13678.1"/>
    <property type="molecule type" value="Genomic_DNA"/>
</dbReference>
<dbReference type="Proteomes" id="UP000184267">
    <property type="component" value="Unassembled WGS sequence"/>
</dbReference>
<organism evidence="1 2">
    <name type="scientific">Trametes pubescens</name>
    <name type="common">White-rot fungus</name>
    <dbReference type="NCBI Taxonomy" id="154538"/>
    <lineage>
        <taxon>Eukaryota</taxon>
        <taxon>Fungi</taxon>
        <taxon>Dikarya</taxon>
        <taxon>Basidiomycota</taxon>
        <taxon>Agaricomycotina</taxon>
        <taxon>Agaricomycetes</taxon>
        <taxon>Polyporales</taxon>
        <taxon>Polyporaceae</taxon>
        <taxon>Trametes</taxon>
    </lineage>
</organism>
<accession>A0A1M2W1F1</accession>
<evidence type="ECO:0000313" key="1">
    <source>
        <dbReference type="EMBL" id="OJT13678.1"/>
    </source>
</evidence>
<dbReference type="OrthoDB" id="432970at2759"/>
<dbReference type="AlphaFoldDB" id="A0A1M2W1F1"/>
<reference evidence="1 2" key="1">
    <citation type="submission" date="2016-10" db="EMBL/GenBank/DDBJ databases">
        <title>Genome sequence of the basidiomycete white-rot fungus Trametes pubescens.</title>
        <authorList>
            <person name="Makela M.R."/>
            <person name="Granchi Z."/>
            <person name="Peng M."/>
            <person name="De Vries R.P."/>
            <person name="Grigoriev I."/>
            <person name="Riley R."/>
            <person name="Hilden K."/>
        </authorList>
    </citation>
    <scope>NUCLEOTIDE SEQUENCE [LARGE SCALE GENOMIC DNA]</scope>
    <source>
        <strain evidence="1 2">FBCC735</strain>
    </source>
</reference>
<protein>
    <submittedName>
        <fullName evidence="1">Uncharacterized protein</fullName>
    </submittedName>
</protein>
<keyword evidence="2" id="KW-1185">Reference proteome</keyword>
<name>A0A1M2W1F1_TRAPU</name>
<comment type="caution">
    <text evidence="1">The sequence shown here is derived from an EMBL/GenBank/DDBJ whole genome shotgun (WGS) entry which is preliminary data.</text>
</comment>